<dbReference type="SMART" id="SM00345">
    <property type="entry name" value="HTH_GNTR"/>
    <property type="match status" value="1"/>
</dbReference>
<dbReference type="InterPro" id="IPR000524">
    <property type="entry name" value="Tscrpt_reg_HTH_GntR"/>
</dbReference>
<accession>V7I6I7</accession>
<organism evidence="5 6">
    <name type="scientific">Youngiibacter fragilis 232.1</name>
    <dbReference type="NCBI Taxonomy" id="994573"/>
    <lineage>
        <taxon>Bacteria</taxon>
        <taxon>Bacillati</taxon>
        <taxon>Bacillota</taxon>
        <taxon>Clostridia</taxon>
        <taxon>Eubacteriales</taxon>
        <taxon>Clostridiaceae</taxon>
        <taxon>Youngiibacter</taxon>
    </lineage>
</organism>
<dbReference type="STRING" id="994573.T472_0209210"/>
<gene>
    <name evidence="5" type="ORF">T472_0209210</name>
</gene>
<comment type="caution">
    <text evidence="5">The sequence shown here is derived from an EMBL/GenBank/DDBJ whole genome shotgun (WGS) entry which is preliminary data.</text>
</comment>
<dbReference type="Gene3D" id="1.10.10.10">
    <property type="entry name" value="Winged helix-like DNA-binding domain superfamily/Winged helix DNA-binding domain"/>
    <property type="match status" value="1"/>
</dbReference>
<dbReference type="InterPro" id="IPR036390">
    <property type="entry name" value="WH_DNA-bd_sf"/>
</dbReference>
<dbReference type="RefSeq" id="WP_023387754.1">
    <property type="nucleotide sequence ID" value="NZ_AXUN02000171.1"/>
</dbReference>
<evidence type="ECO:0000259" key="4">
    <source>
        <dbReference type="PROSITE" id="PS50949"/>
    </source>
</evidence>
<keyword evidence="3" id="KW-0804">Transcription</keyword>
<keyword evidence="2" id="KW-0238">DNA-binding</keyword>
<dbReference type="PRINTS" id="PR00035">
    <property type="entry name" value="HTHGNTR"/>
</dbReference>
<dbReference type="InterPro" id="IPR036388">
    <property type="entry name" value="WH-like_DNA-bd_sf"/>
</dbReference>
<dbReference type="GO" id="GO:0003677">
    <property type="term" value="F:DNA binding"/>
    <property type="evidence" value="ECO:0007669"/>
    <property type="project" value="UniProtKB-KW"/>
</dbReference>
<name>V7I6I7_9CLOT</name>
<sequence>MRKIGLVQTKDQIADVLREYVISGRLIPEQEIIQEELAEQLKLSRTPVREALQLLEKEGYLERLPNRHMRVRATTLDEIARALKIIAEIEYELMEVILARELDISGLNEIFGKYMNACGAERIDQARIHEFEIHRAVSETTGFGYLANLHQRLLAGYPGYVIMNSEKGPADRVEGIKRIMEYLILKKKPELKAAVDKYYFDLAVCYGILTGP</sequence>
<dbReference type="PANTHER" id="PTHR43537:SF51">
    <property type="entry name" value="HTH-TYPE TRANSCRIPTIONAL REGULATOR LGOR-RELATED"/>
    <property type="match status" value="1"/>
</dbReference>
<dbReference type="eggNOG" id="COG1802">
    <property type="taxonomic scope" value="Bacteria"/>
</dbReference>
<dbReference type="AlphaFoldDB" id="V7I6I7"/>
<protein>
    <submittedName>
        <fullName evidence="5">GntR family transcriptional regulator</fullName>
    </submittedName>
</protein>
<dbReference type="EMBL" id="AXUN02000171">
    <property type="protein sequence ID" value="ETA80911.1"/>
    <property type="molecule type" value="Genomic_DNA"/>
</dbReference>
<dbReference type="PATRIC" id="fig|994573.3.peg.1707"/>
<keyword evidence="1" id="KW-0805">Transcription regulation</keyword>
<reference evidence="5 6" key="1">
    <citation type="journal article" date="2014" name="Genome Announc.">
        <title>Genome Sequence of Youngiibacter fragilis, the Type Strain of the Genus Youngiibacter.</title>
        <authorList>
            <person name="Wawrik C.B."/>
            <person name="Callaghan A.V."/>
            <person name="Stamps B.W."/>
            <person name="Wawrik B."/>
        </authorList>
    </citation>
    <scope>NUCLEOTIDE SEQUENCE [LARGE SCALE GENOMIC DNA]</scope>
    <source>
        <strain evidence="5 6">232.1</strain>
    </source>
</reference>
<dbReference type="SUPFAM" id="SSF46785">
    <property type="entry name" value="Winged helix' DNA-binding domain"/>
    <property type="match status" value="1"/>
</dbReference>
<evidence type="ECO:0000256" key="3">
    <source>
        <dbReference type="ARBA" id="ARBA00023163"/>
    </source>
</evidence>
<dbReference type="GO" id="GO:0003700">
    <property type="term" value="F:DNA-binding transcription factor activity"/>
    <property type="evidence" value="ECO:0007669"/>
    <property type="project" value="InterPro"/>
</dbReference>
<evidence type="ECO:0000256" key="2">
    <source>
        <dbReference type="ARBA" id="ARBA00023125"/>
    </source>
</evidence>
<dbReference type="PANTHER" id="PTHR43537">
    <property type="entry name" value="TRANSCRIPTIONAL REGULATOR, GNTR FAMILY"/>
    <property type="match status" value="1"/>
</dbReference>
<evidence type="ECO:0000256" key="1">
    <source>
        <dbReference type="ARBA" id="ARBA00023015"/>
    </source>
</evidence>
<dbReference type="PROSITE" id="PS50949">
    <property type="entry name" value="HTH_GNTR"/>
    <property type="match status" value="1"/>
</dbReference>
<dbReference type="CDD" id="cd07377">
    <property type="entry name" value="WHTH_GntR"/>
    <property type="match status" value="1"/>
</dbReference>
<evidence type="ECO:0000313" key="5">
    <source>
        <dbReference type="EMBL" id="ETA80911.1"/>
    </source>
</evidence>
<dbReference type="OrthoDB" id="389878at2"/>
<proteinExistence type="predicted"/>
<feature type="domain" description="HTH gntR-type" evidence="4">
    <location>
        <begin position="7"/>
        <end position="74"/>
    </location>
</feature>
<dbReference type="Proteomes" id="UP000017747">
    <property type="component" value="Unassembled WGS sequence"/>
</dbReference>
<keyword evidence="6" id="KW-1185">Reference proteome</keyword>
<dbReference type="Pfam" id="PF00392">
    <property type="entry name" value="GntR"/>
    <property type="match status" value="1"/>
</dbReference>
<evidence type="ECO:0000313" key="6">
    <source>
        <dbReference type="Proteomes" id="UP000017747"/>
    </source>
</evidence>